<dbReference type="Proteomes" id="UP000324897">
    <property type="component" value="Unassembled WGS sequence"/>
</dbReference>
<protein>
    <submittedName>
        <fullName evidence="1">Uncharacterized protein</fullName>
    </submittedName>
</protein>
<dbReference type="Gramene" id="TVU13153">
    <property type="protein sequence ID" value="TVU13153"/>
    <property type="gene ID" value="EJB05_40685"/>
</dbReference>
<comment type="caution">
    <text evidence="1">The sequence shown here is derived from an EMBL/GenBank/DDBJ whole genome shotgun (WGS) entry which is preliminary data.</text>
</comment>
<evidence type="ECO:0000313" key="2">
    <source>
        <dbReference type="Proteomes" id="UP000324897"/>
    </source>
</evidence>
<evidence type="ECO:0000313" key="1">
    <source>
        <dbReference type="EMBL" id="TVU13153.1"/>
    </source>
</evidence>
<reference evidence="1 2" key="1">
    <citation type="journal article" date="2019" name="Sci. Rep.">
        <title>A high-quality genome of Eragrostis curvula grass provides insights into Poaceae evolution and supports new strategies to enhance forage quality.</title>
        <authorList>
            <person name="Carballo J."/>
            <person name="Santos B.A.C.M."/>
            <person name="Zappacosta D."/>
            <person name="Garbus I."/>
            <person name="Selva J.P."/>
            <person name="Gallo C.A."/>
            <person name="Diaz A."/>
            <person name="Albertini E."/>
            <person name="Caccamo M."/>
            <person name="Echenique V."/>
        </authorList>
    </citation>
    <scope>NUCLEOTIDE SEQUENCE [LARGE SCALE GENOMIC DNA]</scope>
    <source>
        <strain evidence="2">cv. Victoria</strain>
        <tissue evidence="1">Leaf</tissue>
    </source>
</reference>
<gene>
    <name evidence="1" type="ORF">EJB05_40685</name>
</gene>
<keyword evidence="2" id="KW-1185">Reference proteome</keyword>
<accession>A0A5J9TP15</accession>
<feature type="non-terminal residue" evidence="1">
    <location>
        <position position="1"/>
    </location>
</feature>
<name>A0A5J9TP15_9POAL</name>
<dbReference type="AlphaFoldDB" id="A0A5J9TP15"/>
<dbReference type="EMBL" id="RWGY01000035">
    <property type="protein sequence ID" value="TVU13153.1"/>
    <property type="molecule type" value="Genomic_DNA"/>
</dbReference>
<proteinExistence type="predicted"/>
<organism evidence="1 2">
    <name type="scientific">Eragrostis curvula</name>
    <name type="common">weeping love grass</name>
    <dbReference type="NCBI Taxonomy" id="38414"/>
    <lineage>
        <taxon>Eukaryota</taxon>
        <taxon>Viridiplantae</taxon>
        <taxon>Streptophyta</taxon>
        <taxon>Embryophyta</taxon>
        <taxon>Tracheophyta</taxon>
        <taxon>Spermatophyta</taxon>
        <taxon>Magnoliopsida</taxon>
        <taxon>Liliopsida</taxon>
        <taxon>Poales</taxon>
        <taxon>Poaceae</taxon>
        <taxon>PACMAD clade</taxon>
        <taxon>Chloridoideae</taxon>
        <taxon>Eragrostideae</taxon>
        <taxon>Eragrostidinae</taxon>
        <taxon>Eragrostis</taxon>
    </lineage>
</organism>
<sequence length="108" mass="12496">MDRWMDSWRRKSGRMGSVIAMDVEDDDYNGYSWVDPSGFYLPGTPAPMCYCGDPCKMRVSGLYKTYWQRYWCCANEDGDRSVDALGLPHRFVTSRSGSTLSVQSWLRR</sequence>